<evidence type="ECO:0000313" key="2">
    <source>
        <dbReference type="Proteomes" id="UP001153636"/>
    </source>
</evidence>
<gene>
    <name evidence="1" type="ORF">PSYICH_LOCUS9997</name>
</gene>
<protein>
    <submittedName>
        <fullName evidence="1">Uncharacterized protein</fullName>
    </submittedName>
</protein>
<evidence type="ECO:0000313" key="1">
    <source>
        <dbReference type="EMBL" id="CAH1110290.1"/>
    </source>
</evidence>
<dbReference type="InterPro" id="IPR044925">
    <property type="entry name" value="His-Me_finger_sf"/>
</dbReference>
<proteinExistence type="predicted"/>
<dbReference type="EMBL" id="OV651816">
    <property type="protein sequence ID" value="CAH1110290.1"/>
    <property type="molecule type" value="Genomic_DNA"/>
</dbReference>
<dbReference type="SUPFAM" id="SSF54060">
    <property type="entry name" value="His-Me finger endonucleases"/>
    <property type="match status" value="1"/>
</dbReference>
<accession>A0A9P0D2T6</accession>
<sequence length="296" mass="35517">MIWNDDVYIEYENAKKCHICNKVFENDDDQKVRDHNHITREYRGAACNLNLPLPKFISIEIHNLRYDSMIFLRWILELSENYSDINIIPNSKENYITFSKKVIFDKYEQPYDYYRCNKCNKKPIYNKIIEKCGTCGNKMVLKRKGEIQNVRVEFKFIDTFSTSLDKAVNKLTDVNNCYYVKCNSKQEIINAKFLPINENNVLKLIANCKKCDSKVSKPVEYTKFKNIMTEFNKEDLHMVLRKGVYSYEWVDNYQKFYDERDWYSTLNDNLIKNADLNFTKEVYNHFECKNFGDYHI</sequence>
<keyword evidence="2" id="KW-1185">Reference proteome</keyword>
<organism evidence="1 2">
    <name type="scientific">Psylliodes chrysocephalus</name>
    <dbReference type="NCBI Taxonomy" id="3402493"/>
    <lineage>
        <taxon>Eukaryota</taxon>
        <taxon>Metazoa</taxon>
        <taxon>Ecdysozoa</taxon>
        <taxon>Arthropoda</taxon>
        <taxon>Hexapoda</taxon>
        <taxon>Insecta</taxon>
        <taxon>Pterygota</taxon>
        <taxon>Neoptera</taxon>
        <taxon>Endopterygota</taxon>
        <taxon>Coleoptera</taxon>
        <taxon>Polyphaga</taxon>
        <taxon>Cucujiformia</taxon>
        <taxon>Chrysomeloidea</taxon>
        <taxon>Chrysomelidae</taxon>
        <taxon>Galerucinae</taxon>
        <taxon>Alticini</taxon>
        <taxon>Psylliodes</taxon>
    </lineage>
</organism>
<reference evidence="1" key="1">
    <citation type="submission" date="2022-01" db="EMBL/GenBank/DDBJ databases">
        <authorList>
            <person name="King R."/>
        </authorList>
    </citation>
    <scope>NUCLEOTIDE SEQUENCE</scope>
</reference>
<name>A0A9P0D2T6_9CUCU</name>
<dbReference type="Proteomes" id="UP001153636">
    <property type="component" value="Chromosome 4"/>
</dbReference>
<dbReference type="OrthoDB" id="6602337at2759"/>
<dbReference type="AlphaFoldDB" id="A0A9P0D2T6"/>